<feature type="compositionally biased region" description="Basic and acidic residues" evidence="1">
    <location>
        <begin position="255"/>
        <end position="264"/>
    </location>
</feature>
<evidence type="ECO:0000256" key="1">
    <source>
        <dbReference type="SAM" id="MobiDB-lite"/>
    </source>
</evidence>
<evidence type="ECO:0000313" key="3">
    <source>
        <dbReference type="Proteomes" id="UP000887116"/>
    </source>
</evidence>
<dbReference type="AlphaFoldDB" id="A0A8X6FIR3"/>
<feature type="compositionally biased region" description="Basic residues" evidence="1">
    <location>
        <begin position="104"/>
        <end position="113"/>
    </location>
</feature>
<feature type="compositionally biased region" description="Low complexity" evidence="1">
    <location>
        <begin position="88"/>
        <end position="103"/>
    </location>
</feature>
<sequence>MLNGILKIGKLQDYVEENASHHHHHHHQQQQQQRDQPQHHHQRRNRRESSVDLAAVTEAHGLVSDMLADPQLPPHILSGLRTLSTLLSPTPASSSSSSCCAPPRMHHRRSPQRRKASLILPYFRSSSDNEEIPFTGERPSALPKRLRKNLAPNVLRRMSTATWTTTTSATGMPTLEPEPLRKRSTSFRNLQSPPPTASIEEQQQYQERQEKEEEEERQFSPGLESLIAALPEHQKPPTKGQRSFSTTALPSGHPQRRDSRERKTVASLHPLTPHDVQCLTDLHENATKGQQEQQQEEGQEQQEATIKEEEEDDEEEEDEEEEGLPPLPSFRRSAAAMSSDYESSDSPLADQRMPGDGGSSGPTPPCRRAAGPVVGPAPCVEEQRPSPHHPLQLLHPLPNRTSFTKQPSHGLVWKLRNQGIIACKYIVLKSSKISDQKSTVEDDSKDEGPIIQLPDCVYDLEALANDPLLGLIDIWDFPVFDMEATSRHSDS</sequence>
<feature type="region of interest" description="Disordered" evidence="1">
    <location>
        <begin position="88"/>
        <end position="113"/>
    </location>
</feature>
<organism evidence="2 3">
    <name type="scientific">Trichonephila clavata</name>
    <name type="common">Joro spider</name>
    <name type="synonym">Nephila clavata</name>
    <dbReference type="NCBI Taxonomy" id="2740835"/>
    <lineage>
        <taxon>Eukaryota</taxon>
        <taxon>Metazoa</taxon>
        <taxon>Ecdysozoa</taxon>
        <taxon>Arthropoda</taxon>
        <taxon>Chelicerata</taxon>
        <taxon>Arachnida</taxon>
        <taxon>Araneae</taxon>
        <taxon>Araneomorphae</taxon>
        <taxon>Entelegynae</taxon>
        <taxon>Araneoidea</taxon>
        <taxon>Nephilidae</taxon>
        <taxon>Trichonephila</taxon>
    </lineage>
</organism>
<proteinExistence type="predicted"/>
<dbReference type="EMBL" id="BMAO01022341">
    <property type="protein sequence ID" value="GFQ81262.1"/>
    <property type="molecule type" value="Genomic_DNA"/>
</dbReference>
<protein>
    <submittedName>
        <fullName evidence="2">cGMP-inhibited 3',5'-cyclic phosphodiesterase A</fullName>
    </submittedName>
</protein>
<keyword evidence="3" id="KW-1185">Reference proteome</keyword>
<feature type="region of interest" description="Disordered" evidence="1">
    <location>
        <begin position="157"/>
        <end position="219"/>
    </location>
</feature>
<feature type="compositionally biased region" description="Low complexity" evidence="1">
    <location>
        <begin position="159"/>
        <end position="170"/>
    </location>
</feature>
<reference evidence="2" key="1">
    <citation type="submission" date="2020-07" db="EMBL/GenBank/DDBJ databases">
        <title>Multicomponent nature underlies the extraordinary mechanical properties of spider dragline silk.</title>
        <authorList>
            <person name="Kono N."/>
            <person name="Nakamura H."/>
            <person name="Mori M."/>
            <person name="Yoshida Y."/>
            <person name="Ohtoshi R."/>
            <person name="Malay A.D."/>
            <person name="Moran D.A.P."/>
            <person name="Tomita M."/>
            <person name="Numata K."/>
            <person name="Arakawa K."/>
        </authorList>
    </citation>
    <scope>NUCLEOTIDE SEQUENCE</scope>
</reference>
<gene>
    <name evidence="2" type="primary">PDE3A</name>
    <name evidence="2" type="ORF">TNCT_23041</name>
</gene>
<dbReference type="Proteomes" id="UP000887116">
    <property type="component" value="Unassembled WGS sequence"/>
</dbReference>
<accession>A0A8X6FIR3</accession>
<feature type="region of interest" description="Disordered" evidence="1">
    <location>
        <begin position="18"/>
        <end position="51"/>
    </location>
</feature>
<name>A0A8X6FIR3_TRICU</name>
<feature type="compositionally biased region" description="Acidic residues" evidence="1">
    <location>
        <begin position="308"/>
        <end position="323"/>
    </location>
</feature>
<feature type="region of interest" description="Disordered" evidence="1">
    <location>
        <begin position="233"/>
        <end position="394"/>
    </location>
</feature>
<feature type="compositionally biased region" description="Polar residues" evidence="1">
    <location>
        <begin position="240"/>
        <end position="249"/>
    </location>
</feature>
<dbReference type="OrthoDB" id="6502994at2759"/>
<comment type="caution">
    <text evidence="2">The sequence shown here is derived from an EMBL/GenBank/DDBJ whole genome shotgun (WGS) entry which is preliminary data.</text>
</comment>
<evidence type="ECO:0000313" key="2">
    <source>
        <dbReference type="EMBL" id="GFQ81262.1"/>
    </source>
</evidence>